<comment type="caution">
    <text evidence="2">The sequence shown here is derived from an EMBL/GenBank/DDBJ whole genome shotgun (WGS) entry which is preliminary data.</text>
</comment>
<reference evidence="2 3" key="1">
    <citation type="submission" date="2017-05" db="EMBL/GenBank/DDBJ databases">
        <title>The draft genome sequence of Idiomarina salinarum WNB302.</title>
        <authorList>
            <person name="Sun Y."/>
            <person name="Chen B."/>
            <person name="Du Z."/>
        </authorList>
    </citation>
    <scope>NUCLEOTIDE SEQUENCE [LARGE SCALE GENOMIC DNA]</scope>
    <source>
        <strain evidence="2 3">WNB302</strain>
    </source>
</reference>
<accession>A0A265UUW1</accession>
<dbReference type="GO" id="GO:0005886">
    <property type="term" value="C:plasma membrane"/>
    <property type="evidence" value="ECO:0007669"/>
    <property type="project" value="TreeGrafter"/>
</dbReference>
<dbReference type="RefSeq" id="WP_094967886.1">
    <property type="nucleotide sequence ID" value="NZ_NGJN01000003.1"/>
</dbReference>
<dbReference type="PANTHER" id="PTHR32063:SF33">
    <property type="entry name" value="RND SUPERFAMILY EFFLUX PUMP PERMEASE COMPONENT"/>
    <property type="match status" value="1"/>
</dbReference>
<proteinExistence type="predicted"/>
<keyword evidence="1" id="KW-0472">Membrane</keyword>
<dbReference type="Gene3D" id="3.30.70.1320">
    <property type="entry name" value="Multidrug efflux transporter AcrB pore domain like"/>
    <property type="match status" value="1"/>
</dbReference>
<evidence type="ECO:0000256" key="1">
    <source>
        <dbReference type="SAM" id="Phobius"/>
    </source>
</evidence>
<dbReference type="Gene3D" id="3.30.2090.10">
    <property type="entry name" value="Multidrug efflux transporter AcrB TolC docking domain, DN and DC subdomains"/>
    <property type="match status" value="2"/>
</dbReference>
<keyword evidence="3" id="KW-1185">Reference proteome</keyword>
<feature type="transmembrane region" description="Helical" evidence="1">
    <location>
        <begin position="330"/>
        <end position="349"/>
    </location>
</feature>
<organism evidence="2 3">
    <name type="scientific">Winogradskyella aurantia</name>
    <dbReference type="NCBI Taxonomy" id="1915063"/>
    <lineage>
        <taxon>Bacteria</taxon>
        <taxon>Pseudomonadati</taxon>
        <taxon>Bacteroidota</taxon>
        <taxon>Flavobacteriia</taxon>
        <taxon>Flavobacteriales</taxon>
        <taxon>Flavobacteriaceae</taxon>
        <taxon>Winogradskyella</taxon>
    </lineage>
</organism>
<protein>
    <submittedName>
        <fullName evidence="2">RND transporter</fullName>
    </submittedName>
</protein>
<dbReference type="Gene3D" id="3.30.70.1440">
    <property type="entry name" value="Multidrug efflux transporter AcrB pore domain"/>
    <property type="match status" value="1"/>
</dbReference>
<feature type="transmembrane region" description="Helical" evidence="1">
    <location>
        <begin position="976"/>
        <end position="993"/>
    </location>
</feature>
<feature type="transmembrane region" description="Helical" evidence="1">
    <location>
        <begin position="538"/>
        <end position="565"/>
    </location>
</feature>
<dbReference type="Proteomes" id="UP000216840">
    <property type="component" value="Unassembled WGS sequence"/>
</dbReference>
<gene>
    <name evidence="2" type="ORF">CA834_06550</name>
</gene>
<dbReference type="OrthoDB" id="9798415at2"/>
<feature type="transmembrane region" description="Helical" evidence="1">
    <location>
        <begin position="902"/>
        <end position="922"/>
    </location>
</feature>
<feature type="transmembrane region" description="Helical" evidence="1">
    <location>
        <begin position="876"/>
        <end position="895"/>
    </location>
</feature>
<dbReference type="PANTHER" id="PTHR32063">
    <property type="match status" value="1"/>
</dbReference>
<dbReference type="Pfam" id="PF00873">
    <property type="entry name" value="ACR_tran"/>
    <property type="match status" value="1"/>
</dbReference>
<dbReference type="AlphaFoldDB" id="A0A265UUW1"/>
<feature type="transmembrane region" description="Helical" evidence="1">
    <location>
        <begin position="382"/>
        <end position="407"/>
    </location>
</feature>
<feature type="transmembrane region" description="Helical" evidence="1">
    <location>
        <begin position="1005"/>
        <end position="1030"/>
    </location>
</feature>
<dbReference type="GO" id="GO:0042910">
    <property type="term" value="F:xenobiotic transmembrane transporter activity"/>
    <property type="evidence" value="ECO:0007669"/>
    <property type="project" value="TreeGrafter"/>
</dbReference>
<dbReference type="InterPro" id="IPR001036">
    <property type="entry name" value="Acrflvin-R"/>
</dbReference>
<evidence type="ECO:0000313" key="3">
    <source>
        <dbReference type="Proteomes" id="UP000216840"/>
    </source>
</evidence>
<dbReference type="SUPFAM" id="SSF82693">
    <property type="entry name" value="Multidrug efflux transporter AcrB pore domain, PN1, PN2, PC1 and PC2 subdomains"/>
    <property type="match status" value="2"/>
</dbReference>
<feature type="transmembrane region" description="Helical" evidence="1">
    <location>
        <begin position="12"/>
        <end position="33"/>
    </location>
</feature>
<dbReference type="SUPFAM" id="SSF82866">
    <property type="entry name" value="Multidrug efflux transporter AcrB transmembrane domain"/>
    <property type="match status" value="2"/>
</dbReference>
<keyword evidence="1" id="KW-1133">Transmembrane helix</keyword>
<feature type="transmembrane region" description="Helical" evidence="1">
    <location>
        <begin position="460"/>
        <end position="482"/>
    </location>
</feature>
<dbReference type="PRINTS" id="PR00702">
    <property type="entry name" value="ACRIFLAVINRP"/>
</dbReference>
<evidence type="ECO:0000313" key="2">
    <source>
        <dbReference type="EMBL" id="OZV69113.1"/>
    </source>
</evidence>
<dbReference type="SUPFAM" id="SSF82714">
    <property type="entry name" value="Multidrug efflux transporter AcrB TolC docking domain, DN and DC subdomains"/>
    <property type="match status" value="2"/>
</dbReference>
<sequence>MRKIISFFIRYHVAVNIVIGAFFVFGLLGFNALRSSFFPLVESKIITINITYPGASPQEIEEGIVLQIEDNLKGLRGVDRVTSVSQENSGSITVEIEKGENIDFMLLEVKNAVDRVPSYPTGMEPLVVSKREEVRQTISFAVSGKDIPLATLKQIGRQVENDLRAIDGISQVEVSGFPLEEIEIAVNESSLLAYNTSFADVALAVGQSNILVTGGNIKTEAEEYLIRANNRSYYGDELSNVIVKATSDGKIVRLKDVAIIRDRFSETPNATYFNRELSVDITVTSTNNEDLVSSAQKVKNYIEDYNQKHNNVRLDVVRDLSITLEQRTQLLFENAIAGIILVLLFLSLFLNTRLAFWVAFGLPISFLGMFIFAGQFDVTINVLSLFGMIIVIGILVDDGIVIAENIYQHYERGKKPVEAAIDGVMEVIPPVVSAIITTLLAFSTFLFLDSRIGEFFGEVSVIVILTLTVSLIEALIILPAHLAHSKALRTRDGDKDSNGINSLFSKLRDINTYGDSFMSYLRDKIYAPTLRFVLQYKLLAVGIFISLLIFTFGAIGGGIISVTLFPRIASDQVAVTLDMPNGTNEKITDSIISMIEDKAEIVNKEFTEQYLQGTDKELVENTIRVINSSSSASLRINMLPGEERPDEITSLAVANRLRDLVGPVVGVERLTFGSGSNFGGSPISVSLLSNNIEELKAAKTDLKEIMNSNPVLKDVEDNDPAGIKEIRLQLKQSAYLLGLDLRTVMNQVRAGFFGVQAQRFQRGQDEIRVWVRYDRSNRGSINDLDEMRIITPNGERVNLRDIAEYSIARGDVLINHLEGQREIQISADMKDPNASNTDVMADLRVNVIPELQSKYPTITASFEGQNREKEKLSKSLGSAGLVIIILIYATIAFTFRSYSQPLLLILLIPFSLTAVAWGHLLLGFPLNILSLLGIIALIGIMVNDGLVLIGKFNSNLKAGLNFNDALAEAGKSRFRAIFLTSLTTIAGLAPLLLEKSRQAQFLKPMAISITFGIAYATILTLLALPLLLSISNNIKVGLKWLATGKSITKEEVERAIKEQHEEAEY</sequence>
<dbReference type="InterPro" id="IPR027463">
    <property type="entry name" value="AcrB_DN_DC_subdom"/>
</dbReference>
<feature type="transmembrane region" description="Helical" evidence="1">
    <location>
        <begin position="427"/>
        <end position="448"/>
    </location>
</feature>
<dbReference type="Gene3D" id="3.30.70.1430">
    <property type="entry name" value="Multidrug efflux transporter AcrB pore domain"/>
    <property type="match status" value="2"/>
</dbReference>
<feature type="transmembrane region" description="Helical" evidence="1">
    <location>
        <begin position="928"/>
        <end position="949"/>
    </location>
</feature>
<name>A0A265UUW1_9FLAO</name>
<dbReference type="Gene3D" id="1.20.1640.10">
    <property type="entry name" value="Multidrug efflux transporter AcrB transmembrane domain"/>
    <property type="match status" value="2"/>
</dbReference>
<feature type="transmembrane region" description="Helical" evidence="1">
    <location>
        <begin position="356"/>
        <end position="376"/>
    </location>
</feature>
<dbReference type="EMBL" id="NGJN01000003">
    <property type="protein sequence ID" value="OZV69113.1"/>
    <property type="molecule type" value="Genomic_DNA"/>
</dbReference>
<keyword evidence="1" id="KW-0812">Transmembrane</keyword>